<evidence type="ECO:0000256" key="1">
    <source>
        <dbReference type="SAM" id="MobiDB-lite"/>
    </source>
</evidence>
<protein>
    <submittedName>
        <fullName evidence="2">Uncharacterized protein</fullName>
    </submittedName>
</protein>
<evidence type="ECO:0000313" key="3">
    <source>
        <dbReference type="Proteomes" id="UP000828390"/>
    </source>
</evidence>
<keyword evidence="3" id="KW-1185">Reference proteome</keyword>
<gene>
    <name evidence="2" type="ORF">DPMN_137870</name>
</gene>
<sequence length="64" mass="7463">MFQLFSRIEKLSFEKSVKARSHRQNFAGAFLERYEEEPIFGNARHRAQNGEKIENTGIANAVHR</sequence>
<evidence type="ECO:0000313" key="2">
    <source>
        <dbReference type="EMBL" id="KAH3809499.1"/>
    </source>
</evidence>
<organism evidence="2 3">
    <name type="scientific">Dreissena polymorpha</name>
    <name type="common">Zebra mussel</name>
    <name type="synonym">Mytilus polymorpha</name>
    <dbReference type="NCBI Taxonomy" id="45954"/>
    <lineage>
        <taxon>Eukaryota</taxon>
        <taxon>Metazoa</taxon>
        <taxon>Spiralia</taxon>
        <taxon>Lophotrochozoa</taxon>
        <taxon>Mollusca</taxon>
        <taxon>Bivalvia</taxon>
        <taxon>Autobranchia</taxon>
        <taxon>Heteroconchia</taxon>
        <taxon>Euheterodonta</taxon>
        <taxon>Imparidentia</taxon>
        <taxon>Neoheterodontei</taxon>
        <taxon>Myida</taxon>
        <taxon>Dreissenoidea</taxon>
        <taxon>Dreissenidae</taxon>
        <taxon>Dreissena</taxon>
    </lineage>
</organism>
<dbReference type="EMBL" id="JAIWYP010000006">
    <property type="protein sequence ID" value="KAH3809499.1"/>
    <property type="molecule type" value="Genomic_DNA"/>
</dbReference>
<reference evidence="2" key="1">
    <citation type="journal article" date="2019" name="bioRxiv">
        <title>The Genome of the Zebra Mussel, Dreissena polymorpha: A Resource for Invasive Species Research.</title>
        <authorList>
            <person name="McCartney M.A."/>
            <person name="Auch B."/>
            <person name="Kono T."/>
            <person name="Mallez S."/>
            <person name="Zhang Y."/>
            <person name="Obille A."/>
            <person name="Becker A."/>
            <person name="Abrahante J.E."/>
            <person name="Garbe J."/>
            <person name="Badalamenti J.P."/>
            <person name="Herman A."/>
            <person name="Mangelson H."/>
            <person name="Liachko I."/>
            <person name="Sullivan S."/>
            <person name="Sone E.D."/>
            <person name="Koren S."/>
            <person name="Silverstein K.A.T."/>
            <person name="Beckman K.B."/>
            <person name="Gohl D.M."/>
        </authorList>
    </citation>
    <scope>NUCLEOTIDE SEQUENCE</scope>
    <source>
        <strain evidence="2">Duluth1</strain>
        <tissue evidence="2">Whole animal</tissue>
    </source>
</reference>
<name>A0A9D4G2P2_DREPO</name>
<feature type="region of interest" description="Disordered" evidence="1">
    <location>
        <begin position="43"/>
        <end position="64"/>
    </location>
</feature>
<reference evidence="2" key="2">
    <citation type="submission" date="2020-11" db="EMBL/GenBank/DDBJ databases">
        <authorList>
            <person name="McCartney M.A."/>
            <person name="Auch B."/>
            <person name="Kono T."/>
            <person name="Mallez S."/>
            <person name="Becker A."/>
            <person name="Gohl D.M."/>
            <person name="Silverstein K.A.T."/>
            <person name="Koren S."/>
            <person name="Bechman K.B."/>
            <person name="Herman A."/>
            <person name="Abrahante J.E."/>
            <person name="Garbe J."/>
        </authorList>
    </citation>
    <scope>NUCLEOTIDE SEQUENCE</scope>
    <source>
        <strain evidence="2">Duluth1</strain>
        <tissue evidence="2">Whole animal</tissue>
    </source>
</reference>
<comment type="caution">
    <text evidence="2">The sequence shown here is derived from an EMBL/GenBank/DDBJ whole genome shotgun (WGS) entry which is preliminary data.</text>
</comment>
<dbReference type="AlphaFoldDB" id="A0A9D4G2P2"/>
<dbReference type="Proteomes" id="UP000828390">
    <property type="component" value="Unassembled WGS sequence"/>
</dbReference>
<proteinExistence type="predicted"/>
<accession>A0A9D4G2P2</accession>